<dbReference type="Proteomes" id="UP000789831">
    <property type="component" value="Unassembled WGS sequence"/>
</dbReference>
<evidence type="ECO:0000313" key="1">
    <source>
        <dbReference type="EMBL" id="CAG8519760.1"/>
    </source>
</evidence>
<evidence type="ECO:0000313" key="2">
    <source>
        <dbReference type="Proteomes" id="UP000789831"/>
    </source>
</evidence>
<dbReference type="OrthoDB" id="2327888at2759"/>
<dbReference type="AlphaFoldDB" id="A0A9N9FA39"/>
<sequence>MHLRLVFSNGTVRPLDFDFPVNKWNYCPTDWIYVFLVEPNLILLNYFNFSDVKPEVNGVYRENGVFVDYWGNIKNTFRLGFGSPYNRRVTIGFGPSSGILRTYQLPNGNIGWKRFTKPDENGQISDDGEGSFYDKSINETIINYRTFTLLDGGFGCIMVTRYIFQSPLELQDATFPQWNVYVSFLRSSSSIPTKPFIQYQTPIQLIKLEFQRCAIVFDGTGNECFMIASMNHTVFMETQNQTATNTSITINDNGNTTSADLNTPLKIYSSIQFRSQGSVTAIQKLNVSPPIDSLNPLFYGGYVTFEVTNKTKAGGVMLNRDGSVREKWTFETFANQSNVFPLSNTIWAAKKDTIAAKNWTIITKTFPRFKASNADERYRNPNIVITFPTIGAVIPSNIAQISITYSEPVTLSSGNITIYQEGKYGSADIFRQGGNQLSQSLQINIQEKKVSISVLDSTFNVPNAIYYVIVDTDFVRDSDTGEALLGMGKESWRFTTEPFKAGGDDNGRKSGIIRLTLEGTIEFKNSLKSNSSIYEDILSELANAISISRKRFEIKKKYQIDGDQILLRITILPSENDSENNVQQVMSNLKTIIKYKDITSISKYNYTEWLDSSYGFQESSK</sequence>
<gene>
    <name evidence="1" type="ORF">AGERDE_LOCUS5173</name>
</gene>
<keyword evidence="2" id="KW-1185">Reference proteome</keyword>
<organism evidence="1 2">
    <name type="scientific">Ambispora gerdemannii</name>
    <dbReference type="NCBI Taxonomy" id="144530"/>
    <lineage>
        <taxon>Eukaryota</taxon>
        <taxon>Fungi</taxon>
        <taxon>Fungi incertae sedis</taxon>
        <taxon>Mucoromycota</taxon>
        <taxon>Glomeromycotina</taxon>
        <taxon>Glomeromycetes</taxon>
        <taxon>Archaeosporales</taxon>
        <taxon>Ambisporaceae</taxon>
        <taxon>Ambispora</taxon>
    </lineage>
</organism>
<name>A0A9N9FA39_9GLOM</name>
<comment type="caution">
    <text evidence="1">The sequence shown here is derived from an EMBL/GenBank/DDBJ whole genome shotgun (WGS) entry which is preliminary data.</text>
</comment>
<accession>A0A9N9FA39</accession>
<reference evidence="1" key="1">
    <citation type="submission" date="2021-06" db="EMBL/GenBank/DDBJ databases">
        <authorList>
            <person name="Kallberg Y."/>
            <person name="Tangrot J."/>
            <person name="Rosling A."/>
        </authorList>
    </citation>
    <scope>NUCLEOTIDE SEQUENCE</scope>
    <source>
        <strain evidence="1">MT106</strain>
    </source>
</reference>
<dbReference type="EMBL" id="CAJVPL010000667">
    <property type="protein sequence ID" value="CAG8519760.1"/>
    <property type="molecule type" value="Genomic_DNA"/>
</dbReference>
<proteinExistence type="predicted"/>
<protein>
    <submittedName>
        <fullName evidence="1">9048_t:CDS:1</fullName>
    </submittedName>
</protein>